<proteinExistence type="predicted"/>
<dbReference type="PANTHER" id="PTHR24166:SF48">
    <property type="entry name" value="PROTEIN VAPYRIN"/>
    <property type="match status" value="1"/>
</dbReference>
<dbReference type="RefSeq" id="XP_031556157.1">
    <property type="nucleotide sequence ID" value="XM_031700297.1"/>
</dbReference>
<dbReference type="Gene3D" id="1.25.40.20">
    <property type="entry name" value="Ankyrin repeat-containing domain"/>
    <property type="match status" value="1"/>
</dbReference>
<dbReference type="InterPro" id="IPR050889">
    <property type="entry name" value="Dendritic_Spine_Reg/Scaffold"/>
</dbReference>
<feature type="compositionally biased region" description="Polar residues" evidence="4">
    <location>
        <begin position="236"/>
        <end position="245"/>
    </location>
</feature>
<feature type="repeat" description="ANK" evidence="3">
    <location>
        <begin position="141"/>
        <end position="165"/>
    </location>
</feature>
<keyword evidence="5" id="KW-1185">Reference proteome</keyword>
<dbReference type="InParanoid" id="A0A6P8HU56"/>
<evidence type="ECO:0000313" key="6">
    <source>
        <dbReference type="RefSeq" id="XP_031556157.1"/>
    </source>
</evidence>
<evidence type="ECO:0000256" key="4">
    <source>
        <dbReference type="SAM" id="MobiDB-lite"/>
    </source>
</evidence>
<reference evidence="6" key="1">
    <citation type="submission" date="2025-08" db="UniProtKB">
        <authorList>
            <consortium name="RefSeq"/>
        </authorList>
    </citation>
    <scope>IDENTIFICATION</scope>
    <source>
        <tissue evidence="6">Tentacle</tissue>
    </source>
</reference>
<dbReference type="GeneID" id="116292948"/>
<evidence type="ECO:0000256" key="3">
    <source>
        <dbReference type="PROSITE-ProRule" id="PRU00023"/>
    </source>
</evidence>
<dbReference type="AlphaFoldDB" id="A0A6P8HU56"/>
<dbReference type="InterPro" id="IPR036770">
    <property type="entry name" value="Ankyrin_rpt-contain_sf"/>
</dbReference>
<feature type="region of interest" description="Disordered" evidence="4">
    <location>
        <begin position="361"/>
        <end position="440"/>
    </location>
</feature>
<feature type="compositionally biased region" description="Polar residues" evidence="4">
    <location>
        <begin position="404"/>
        <end position="413"/>
    </location>
</feature>
<accession>A0A6P8HU56</accession>
<protein>
    <submittedName>
        <fullName evidence="6">Inversin-A-like</fullName>
    </submittedName>
</protein>
<evidence type="ECO:0000313" key="5">
    <source>
        <dbReference type="Proteomes" id="UP000515163"/>
    </source>
</evidence>
<gene>
    <name evidence="6" type="primary">LOC116292948</name>
</gene>
<dbReference type="InterPro" id="IPR002110">
    <property type="entry name" value="Ankyrin_rpt"/>
</dbReference>
<dbReference type="Pfam" id="PF12796">
    <property type="entry name" value="Ank_2"/>
    <property type="match status" value="1"/>
</dbReference>
<dbReference type="KEGG" id="aten:116292948"/>
<dbReference type="SUPFAM" id="SSF48403">
    <property type="entry name" value="Ankyrin repeat"/>
    <property type="match status" value="1"/>
</dbReference>
<dbReference type="PROSITE" id="PS50297">
    <property type="entry name" value="ANK_REP_REGION"/>
    <property type="match status" value="1"/>
</dbReference>
<feature type="compositionally biased region" description="Basic and acidic residues" evidence="4">
    <location>
        <begin position="208"/>
        <end position="217"/>
    </location>
</feature>
<dbReference type="OrthoDB" id="5406014at2759"/>
<feature type="region of interest" description="Disordered" evidence="4">
    <location>
        <begin position="208"/>
        <end position="245"/>
    </location>
</feature>
<dbReference type="SMART" id="SM00248">
    <property type="entry name" value="ANK"/>
    <property type="match status" value="4"/>
</dbReference>
<evidence type="ECO:0000256" key="1">
    <source>
        <dbReference type="ARBA" id="ARBA00022737"/>
    </source>
</evidence>
<keyword evidence="1" id="KW-0677">Repeat</keyword>
<dbReference type="PANTHER" id="PTHR24166">
    <property type="entry name" value="ROLLING PEBBLES, ISOFORM B"/>
    <property type="match status" value="1"/>
</dbReference>
<sequence>MPALNDAISQRRFKQVYFLMNYGVDLNTRNVAGKTALMQLCELRPEETAIVLSKALVKRGARIELCDRNGKNSLVYAILHQREKLSRYFLEEAIHYDLNAKDMDGNTALSHAAAIGSMEIIRLIVRLLKKFRLSVDVPNNKGETPLMRAAKQGHISCAKFILSEGKASKYMRDNNCWKTALEWEESLRSENQPKLECCTGPLLTKCTTEEETHDPRRSKSATNECKESVIGIRPDSSPSLFKPKTSQRQEIERLFDVYKDQLSSTYRKGYVNSKISETLETETEGFDCVPTKKFEDEFEDDILEKSTSSGNSTRRLFAKGAAVVKFRKGTASRGQLTRTNTLSVSFPPGQASKIENASLVEKSNSAKVAESPRTALNRPRRPARSKSEIPYDSISRLTKGIENKSYSPIQNNKLPRIQSLKKRRTDLSMSTVMEDEENDD</sequence>
<keyword evidence="2 3" id="KW-0040">ANK repeat</keyword>
<organism evidence="5 6">
    <name type="scientific">Actinia tenebrosa</name>
    <name type="common">Australian red waratah sea anemone</name>
    <dbReference type="NCBI Taxonomy" id="6105"/>
    <lineage>
        <taxon>Eukaryota</taxon>
        <taxon>Metazoa</taxon>
        <taxon>Cnidaria</taxon>
        <taxon>Anthozoa</taxon>
        <taxon>Hexacorallia</taxon>
        <taxon>Actiniaria</taxon>
        <taxon>Actiniidae</taxon>
        <taxon>Actinia</taxon>
    </lineage>
</organism>
<name>A0A6P8HU56_ACTTE</name>
<dbReference type="PROSITE" id="PS50088">
    <property type="entry name" value="ANK_REPEAT"/>
    <property type="match status" value="1"/>
</dbReference>
<dbReference type="Proteomes" id="UP000515163">
    <property type="component" value="Unplaced"/>
</dbReference>
<evidence type="ECO:0000256" key="2">
    <source>
        <dbReference type="ARBA" id="ARBA00023043"/>
    </source>
</evidence>